<dbReference type="GO" id="GO:0005975">
    <property type="term" value="P:carbohydrate metabolic process"/>
    <property type="evidence" value="ECO:0007669"/>
    <property type="project" value="InterPro"/>
</dbReference>
<evidence type="ECO:0000313" key="1">
    <source>
        <dbReference type="EMBL" id="MBB6443961.1"/>
    </source>
</evidence>
<proteinExistence type="predicted"/>
<dbReference type="InterPro" id="IPR012341">
    <property type="entry name" value="6hp_glycosidase-like_sf"/>
</dbReference>
<organism evidence="1 2">
    <name type="scientific">Bacillus benzoevorans</name>
    <dbReference type="NCBI Taxonomy" id="1456"/>
    <lineage>
        <taxon>Bacteria</taxon>
        <taxon>Bacillati</taxon>
        <taxon>Bacillota</taxon>
        <taxon>Bacilli</taxon>
        <taxon>Bacillales</taxon>
        <taxon>Bacillaceae</taxon>
        <taxon>Bacillus</taxon>
    </lineage>
</organism>
<dbReference type="InterPro" id="IPR008928">
    <property type="entry name" value="6-hairpin_glycosidase_sf"/>
</dbReference>
<keyword evidence="2" id="KW-1185">Reference proteome</keyword>
<comment type="caution">
    <text evidence="1">The sequence shown here is derived from an EMBL/GenBank/DDBJ whole genome shotgun (WGS) entry which is preliminary data.</text>
</comment>
<dbReference type="AlphaFoldDB" id="A0A7X0HQZ5"/>
<dbReference type="Proteomes" id="UP000531594">
    <property type="component" value="Unassembled WGS sequence"/>
</dbReference>
<protein>
    <recommendedName>
        <fullName evidence="3">Glycosyl hydrolases family 8</fullName>
    </recommendedName>
</protein>
<evidence type="ECO:0008006" key="3">
    <source>
        <dbReference type="Google" id="ProtNLM"/>
    </source>
</evidence>
<evidence type="ECO:0000313" key="2">
    <source>
        <dbReference type="Proteomes" id="UP000531594"/>
    </source>
</evidence>
<dbReference type="SUPFAM" id="SSF48208">
    <property type="entry name" value="Six-hairpin glycosidases"/>
    <property type="match status" value="1"/>
</dbReference>
<reference evidence="1 2" key="1">
    <citation type="submission" date="2020-08" db="EMBL/GenBank/DDBJ databases">
        <title>Genomic Encyclopedia of Type Strains, Phase IV (KMG-IV): sequencing the most valuable type-strain genomes for metagenomic binning, comparative biology and taxonomic classification.</title>
        <authorList>
            <person name="Goeker M."/>
        </authorList>
    </citation>
    <scope>NUCLEOTIDE SEQUENCE [LARGE SCALE GENOMIC DNA]</scope>
    <source>
        <strain evidence="1 2">DSM 5391</strain>
    </source>
</reference>
<gene>
    <name evidence="1" type="ORF">HNR53_000549</name>
</gene>
<accession>A0A7X0HQZ5</accession>
<dbReference type="EMBL" id="JACHGK010000001">
    <property type="protein sequence ID" value="MBB6443961.1"/>
    <property type="molecule type" value="Genomic_DNA"/>
</dbReference>
<dbReference type="Gene3D" id="1.50.10.10">
    <property type="match status" value="1"/>
</dbReference>
<name>A0A7X0HQZ5_9BACI</name>
<dbReference type="RefSeq" id="WP_184522520.1">
    <property type="nucleotide sequence ID" value="NZ_JACHGK010000001.1"/>
</dbReference>
<sequence>MMIMLVGIALLFFLLNKEGQSSIPAATEEFIDEWLRNENGTLATYMEPTETEDEDLVQGREALSESIGLWMDYALLKEDKRLFAEAFQLLEGYFLEDDGFVHWKLTETGESEVSTNALVDDLRLIHALFLASEKWKVNKYEKAAVRISQYITQYNRYQYILTDFYDKEHHYASHRLMLSYIEPDALKALKERGLIGTEMYENMLGILENSPQEGPFFPKFFDIKKEEYSYDRSINMIDQSLAAYYIEKSGYSTDQFLAFIKQELTLHGKVVGQYDKVTKSPIVEYESPALYGWLILYSIEAGEKELALQLYQEMVKFRTPYLKYKGGYSVYHNNTHIFDNLVPLLAERTLCNLKLVKVVNP</sequence>